<dbReference type="PANTHER" id="PTHR30636:SF3">
    <property type="entry name" value="UPF0701 PROTEIN YICC"/>
    <property type="match status" value="1"/>
</dbReference>
<protein>
    <submittedName>
        <fullName evidence="8">YicC family protein</fullName>
    </submittedName>
</protein>
<keyword evidence="3" id="KW-0255">Endonuclease</keyword>
<evidence type="ECO:0000313" key="8">
    <source>
        <dbReference type="EMBL" id="MSV25891.1"/>
    </source>
</evidence>
<evidence type="ECO:0000256" key="1">
    <source>
        <dbReference type="ARBA" id="ARBA00001968"/>
    </source>
</evidence>
<proteinExistence type="inferred from homology"/>
<sequence length="291" mass="33109">MKSMTGFGSAAAENEEYKAEVELKAVNQRFLEIGFHMDHALDFWETEMRKTIQSVAARGKIDVFVRLADKRGGRGTIEVDRDRALAVRQALNELCDLLHVARPDDVAAFLSFPDLLKQEECSDRSGAAPIVLEALRGALAQLDDMRQREGAAIGEDFLRRLNLLEQLTERIRSMAPTIVESYREHLHHVMEEILQAHPLDEDRLLQETALYADKVNYTEEVVRLGSHFRQYRQILQHAAGPVGRKLDFLLQEINRETNTIGSKANCAEVSQLVVDMKSETEKLREQVQNIE</sequence>
<dbReference type="PANTHER" id="PTHR30636">
    <property type="entry name" value="UPF0701 PROTEIN YICC"/>
    <property type="match status" value="1"/>
</dbReference>
<accession>A0A6I2V1Q7</accession>
<dbReference type="GO" id="GO:0004521">
    <property type="term" value="F:RNA endonuclease activity"/>
    <property type="evidence" value="ECO:0007669"/>
    <property type="project" value="InterPro"/>
</dbReference>
<dbReference type="GO" id="GO:0016787">
    <property type="term" value="F:hydrolase activity"/>
    <property type="evidence" value="ECO:0007669"/>
    <property type="project" value="UniProtKB-KW"/>
</dbReference>
<reference evidence="8 9" key="1">
    <citation type="submission" date="2019-08" db="EMBL/GenBank/DDBJ databases">
        <title>In-depth cultivation of the pig gut microbiome towards novel bacterial diversity and tailored functional studies.</title>
        <authorList>
            <person name="Wylensek D."/>
            <person name="Hitch T.C.A."/>
            <person name="Clavel T."/>
        </authorList>
    </citation>
    <scope>NUCLEOTIDE SEQUENCE [LARGE SCALE GENOMIC DNA]</scope>
    <source>
        <strain evidence="9">WCA-380-WT-3B3</strain>
    </source>
</reference>
<keyword evidence="4" id="KW-0378">Hydrolase</keyword>
<evidence type="ECO:0000256" key="5">
    <source>
        <dbReference type="ARBA" id="ARBA00035648"/>
    </source>
</evidence>
<evidence type="ECO:0000259" key="6">
    <source>
        <dbReference type="Pfam" id="PF03755"/>
    </source>
</evidence>
<dbReference type="InterPro" id="IPR013527">
    <property type="entry name" value="YicC-like_N"/>
</dbReference>
<dbReference type="Pfam" id="PF03755">
    <property type="entry name" value="YicC-like_N"/>
    <property type="match status" value="1"/>
</dbReference>
<gene>
    <name evidence="8" type="ORF">FYJ78_12090</name>
</gene>
<dbReference type="InterPro" id="IPR005229">
    <property type="entry name" value="YicC/YloC-like"/>
</dbReference>
<feature type="domain" description="Endoribonuclease YicC-like C-terminal" evidence="7">
    <location>
        <begin position="171"/>
        <end position="291"/>
    </location>
</feature>
<keyword evidence="9" id="KW-1185">Reference proteome</keyword>
<comment type="caution">
    <text evidence="8">The sequence shown here is derived from an EMBL/GenBank/DDBJ whole genome shotgun (WGS) entry which is preliminary data.</text>
</comment>
<evidence type="ECO:0000313" key="9">
    <source>
        <dbReference type="Proteomes" id="UP000430222"/>
    </source>
</evidence>
<evidence type="ECO:0000256" key="3">
    <source>
        <dbReference type="ARBA" id="ARBA00022759"/>
    </source>
</evidence>
<evidence type="ECO:0000259" key="7">
    <source>
        <dbReference type="Pfam" id="PF08340"/>
    </source>
</evidence>
<evidence type="ECO:0000256" key="4">
    <source>
        <dbReference type="ARBA" id="ARBA00022801"/>
    </source>
</evidence>
<dbReference type="EMBL" id="VUNL01000018">
    <property type="protein sequence ID" value="MSV25891.1"/>
    <property type="molecule type" value="Genomic_DNA"/>
</dbReference>
<feature type="domain" description="Endoribonuclease YicC-like N-terminal" evidence="6">
    <location>
        <begin position="1"/>
        <end position="153"/>
    </location>
</feature>
<dbReference type="Pfam" id="PF08340">
    <property type="entry name" value="YicC-like_C"/>
    <property type="match status" value="1"/>
</dbReference>
<dbReference type="InterPro" id="IPR013551">
    <property type="entry name" value="YicC-like_C"/>
</dbReference>
<dbReference type="AlphaFoldDB" id="A0A6I2V1Q7"/>
<dbReference type="NCBIfam" id="TIGR00255">
    <property type="entry name" value="YicC/YloC family endoribonuclease"/>
    <property type="match status" value="1"/>
</dbReference>
<comment type="similarity">
    <text evidence="5">Belongs to the YicC/YloC family.</text>
</comment>
<dbReference type="Proteomes" id="UP000430222">
    <property type="component" value="Unassembled WGS sequence"/>
</dbReference>
<evidence type="ECO:0000256" key="2">
    <source>
        <dbReference type="ARBA" id="ARBA00022722"/>
    </source>
</evidence>
<comment type="cofactor">
    <cofactor evidence="1">
        <name>a divalent metal cation</name>
        <dbReference type="ChEBI" id="CHEBI:60240"/>
    </cofactor>
</comment>
<name>A0A6I2V1Q7_9FIRM</name>
<organism evidence="8 9">
    <name type="scientific">Selenomonas montiformis</name>
    <dbReference type="NCBI Taxonomy" id="2652285"/>
    <lineage>
        <taxon>Bacteria</taxon>
        <taxon>Bacillati</taxon>
        <taxon>Bacillota</taxon>
        <taxon>Negativicutes</taxon>
        <taxon>Selenomonadales</taxon>
        <taxon>Selenomonadaceae</taxon>
        <taxon>Selenomonas</taxon>
    </lineage>
</organism>
<keyword evidence="2" id="KW-0540">Nuclease</keyword>